<dbReference type="SUPFAM" id="SSF48452">
    <property type="entry name" value="TPR-like"/>
    <property type="match status" value="1"/>
</dbReference>
<proteinExistence type="predicted"/>
<dbReference type="PROSITE" id="PS50005">
    <property type="entry name" value="TPR"/>
    <property type="match status" value="2"/>
</dbReference>
<evidence type="ECO:0000313" key="5">
    <source>
        <dbReference type="EMBL" id="GLG05206.1"/>
    </source>
</evidence>
<organism evidence="5 6">
    <name type="scientific">Sellimonas catena</name>
    <dbReference type="NCBI Taxonomy" id="2994035"/>
    <lineage>
        <taxon>Bacteria</taxon>
        <taxon>Bacillati</taxon>
        <taxon>Bacillota</taxon>
        <taxon>Clostridia</taxon>
        <taxon>Lachnospirales</taxon>
        <taxon>Lachnospiraceae</taxon>
        <taxon>Sellimonas</taxon>
    </lineage>
</organism>
<dbReference type="Pfam" id="PF13432">
    <property type="entry name" value="TPR_16"/>
    <property type="match status" value="2"/>
</dbReference>
<dbReference type="InterPro" id="IPR011990">
    <property type="entry name" value="TPR-like_helical_dom_sf"/>
</dbReference>
<dbReference type="RefSeq" id="WP_281873111.1">
    <property type="nucleotide sequence ID" value="NZ_BSBO01000025.1"/>
</dbReference>
<evidence type="ECO:0000256" key="2">
    <source>
        <dbReference type="ARBA" id="ARBA00022803"/>
    </source>
</evidence>
<feature type="signal peptide" evidence="4">
    <location>
        <begin position="1"/>
        <end position="22"/>
    </location>
</feature>
<protein>
    <recommendedName>
        <fullName evidence="7">Tetratricopeptide repeat protein</fullName>
    </recommendedName>
</protein>
<dbReference type="EMBL" id="BSBO01000025">
    <property type="protein sequence ID" value="GLG05206.1"/>
    <property type="molecule type" value="Genomic_DNA"/>
</dbReference>
<keyword evidence="2 3" id="KW-0802">TPR repeat</keyword>
<dbReference type="Proteomes" id="UP001145145">
    <property type="component" value="Unassembled WGS sequence"/>
</dbReference>
<dbReference type="PANTHER" id="PTHR44943:SF8">
    <property type="entry name" value="TPR REPEAT-CONTAINING PROTEIN MJ0263"/>
    <property type="match status" value="1"/>
</dbReference>
<dbReference type="InterPro" id="IPR019734">
    <property type="entry name" value="TPR_rpt"/>
</dbReference>
<dbReference type="PANTHER" id="PTHR44943">
    <property type="entry name" value="CELLULOSE SYNTHASE OPERON PROTEIN C"/>
    <property type="match status" value="1"/>
</dbReference>
<reference evidence="5 6" key="1">
    <citation type="journal article" date="2023" name="Int. J. Syst. Evol. Microbiol.">
        <title>Sellimonas catena sp. nov., isolated from human faeces.</title>
        <authorList>
            <person name="Hisatomi A."/>
            <person name="Ohkuma M."/>
            <person name="Sakamoto M."/>
        </authorList>
    </citation>
    <scope>NUCLEOTIDE SEQUENCE [LARGE SCALE GENOMIC DNA]</scope>
    <source>
        <strain evidence="5 6">12EGH17</strain>
    </source>
</reference>
<gene>
    <name evidence="5" type="ORF">Selli1_23800</name>
</gene>
<keyword evidence="1" id="KW-0677">Repeat</keyword>
<dbReference type="Gene3D" id="1.25.40.10">
    <property type="entry name" value="Tetratricopeptide repeat domain"/>
    <property type="match status" value="2"/>
</dbReference>
<keyword evidence="4" id="KW-0732">Signal</keyword>
<feature type="repeat" description="TPR" evidence="3">
    <location>
        <begin position="90"/>
        <end position="123"/>
    </location>
</feature>
<sequence>MKKRIGMIMAACLLFFTMTGCATQIDKGKSLLEDGNYEQAAEAFEKASKDSDMEKEAYRGLGISYYELEQYDKAASAFESALEKGAGATPELYNLLGISYMQSGQYEKAADSFETGSQMEGAGDDLKKEMAYNQIFSLEKAGKYTEAREKADAYLQTWPDDEDVKKEAEFLETQAGNE</sequence>
<accession>A0A9W6CC90</accession>
<dbReference type="SMART" id="SM00028">
    <property type="entry name" value="TPR"/>
    <property type="match status" value="3"/>
</dbReference>
<feature type="chain" id="PRO_5040822237" description="Tetratricopeptide repeat protein" evidence="4">
    <location>
        <begin position="23"/>
        <end position="178"/>
    </location>
</feature>
<name>A0A9W6CC90_9FIRM</name>
<evidence type="ECO:0000256" key="3">
    <source>
        <dbReference type="PROSITE-ProRule" id="PRU00339"/>
    </source>
</evidence>
<dbReference type="PROSITE" id="PS51257">
    <property type="entry name" value="PROKAR_LIPOPROTEIN"/>
    <property type="match status" value="1"/>
</dbReference>
<keyword evidence="6" id="KW-1185">Reference proteome</keyword>
<evidence type="ECO:0000256" key="4">
    <source>
        <dbReference type="SAM" id="SignalP"/>
    </source>
</evidence>
<evidence type="ECO:0008006" key="7">
    <source>
        <dbReference type="Google" id="ProtNLM"/>
    </source>
</evidence>
<feature type="repeat" description="TPR" evidence="3">
    <location>
        <begin position="55"/>
        <end position="88"/>
    </location>
</feature>
<dbReference type="PROSITE" id="PS50293">
    <property type="entry name" value="TPR_REGION"/>
    <property type="match status" value="1"/>
</dbReference>
<evidence type="ECO:0000256" key="1">
    <source>
        <dbReference type="ARBA" id="ARBA00022737"/>
    </source>
</evidence>
<dbReference type="AlphaFoldDB" id="A0A9W6CC90"/>
<evidence type="ECO:0000313" key="6">
    <source>
        <dbReference type="Proteomes" id="UP001145145"/>
    </source>
</evidence>
<dbReference type="InterPro" id="IPR051685">
    <property type="entry name" value="Ycf3/AcsC/BcsC/TPR_MFPF"/>
</dbReference>
<comment type="caution">
    <text evidence="5">The sequence shown here is derived from an EMBL/GenBank/DDBJ whole genome shotgun (WGS) entry which is preliminary data.</text>
</comment>